<feature type="region of interest" description="Disordered" evidence="1">
    <location>
        <begin position="36"/>
        <end position="74"/>
    </location>
</feature>
<evidence type="ECO:0000313" key="2">
    <source>
        <dbReference type="EMBL" id="KAL0163153.1"/>
    </source>
</evidence>
<reference evidence="2 3" key="1">
    <citation type="submission" date="2024-05" db="EMBL/GenBank/DDBJ databases">
        <title>Genome sequencing and assembly of Indian major carp, Cirrhinus mrigala (Hamilton, 1822).</title>
        <authorList>
            <person name="Mohindra V."/>
            <person name="Chowdhury L.M."/>
            <person name="Lal K."/>
            <person name="Jena J.K."/>
        </authorList>
    </citation>
    <scope>NUCLEOTIDE SEQUENCE [LARGE SCALE GENOMIC DNA]</scope>
    <source>
        <strain evidence="2">CM1030</strain>
        <tissue evidence="2">Blood</tissue>
    </source>
</reference>
<accession>A0ABD0NMM9</accession>
<name>A0ABD0NMM9_CIRMR</name>
<feature type="non-terminal residue" evidence="2">
    <location>
        <position position="367"/>
    </location>
</feature>
<protein>
    <submittedName>
        <fullName evidence="2">Uncharacterized protein</fullName>
    </submittedName>
</protein>
<gene>
    <name evidence="2" type="ORF">M9458_042549</name>
</gene>
<comment type="caution">
    <text evidence="2">The sequence shown here is derived from an EMBL/GenBank/DDBJ whole genome shotgun (WGS) entry which is preliminary data.</text>
</comment>
<feature type="region of interest" description="Disordered" evidence="1">
    <location>
        <begin position="153"/>
        <end position="190"/>
    </location>
</feature>
<feature type="compositionally biased region" description="Polar residues" evidence="1">
    <location>
        <begin position="56"/>
        <end position="73"/>
    </location>
</feature>
<organism evidence="2 3">
    <name type="scientific">Cirrhinus mrigala</name>
    <name type="common">Mrigala</name>
    <dbReference type="NCBI Taxonomy" id="683832"/>
    <lineage>
        <taxon>Eukaryota</taxon>
        <taxon>Metazoa</taxon>
        <taxon>Chordata</taxon>
        <taxon>Craniata</taxon>
        <taxon>Vertebrata</taxon>
        <taxon>Euteleostomi</taxon>
        <taxon>Actinopterygii</taxon>
        <taxon>Neopterygii</taxon>
        <taxon>Teleostei</taxon>
        <taxon>Ostariophysi</taxon>
        <taxon>Cypriniformes</taxon>
        <taxon>Cyprinidae</taxon>
        <taxon>Labeoninae</taxon>
        <taxon>Labeonini</taxon>
        <taxon>Cirrhinus</taxon>
    </lineage>
</organism>
<evidence type="ECO:0000313" key="3">
    <source>
        <dbReference type="Proteomes" id="UP001529510"/>
    </source>
</evidence>
<dbReference type="AlphaFoldDB" id="A0ABD0NMM9"/>
<sequence>DVCAVIQREEMTDERVDMADPDNLLFLDTEAVNSSFASPPIEQNEAARATDKQTDDSFNSVPDQHPDSASGSSGLILCQDGTIISHSTNIERETESGLVLTQPLDHIAMIEVTLNHPNDDKTDDFSSADNITNSINIPKEVVHLMDVDNVIDRNQNDKHSDSNTKEDPNEAHDPPDVSLLTEHNRKEEMRQDTISNQYASFKSTGLEVSQMANEKSSCLIARNETDAMSSESLIQTCQDAFGGVDVEVEGMTAYKTHPETHDIAEDLTCCGFITSQIPKREDPKTGVHLSLADLHEADTLNILTHDSTLLDPLMSPEVPLLTENNREEISQDANLNQYAYIESIGLEVNQTADDEDPLVNTVSDLMD</sequence>
<proteinExistence type="predicted"/>
<dbReference type="Proteomes" id="UP001529510">
    <property type="component" value="Unassembled WGS sequence"/>
</dbReference>
<feature type="compositionally biased region" description="Basic and acidic residues" evidence="1">
    <location>
        <begin position="153"/>
        <end position="175"/>
    </location>
</feature>
<feature type="non-terminal residue" evidence="2">
    <location>
        <position position="1"/>
    </location>
</feature>
<dbReference type="EMBL" id="JAMKFB020000021">
    <property type="protein sequence ID" value="KAL0163153.1"/>
    <property type="molecule type" value="Genomic_DNA"/>
</dbReference>
<evidence type="ECO:0000256" key="1">
    <source>
        <dbReference type="SAM" id="MobiDB-lite"/>
    </source>
</evidence>
<keyword evidence="3" id="KW-1185">Reference proteome</keyword>